<proteinExistence type="predicted"/>
<evidence type="ECO:0000313" key="4">
    <source>
        <dbReference type="Proteomes" id="UP000837857"/>
    </source>
</evidence>
<dbReference type="PROSITE" id="PS51257">
    <property type="entry name" value="PROKAR_LIPOPROTEIN"/>
    <property type="match status" value="1"/>
</dbReference>
<feature type="chain" id="PRO_5047244111" evidence="2">
    <location>
        <begin position="25"/>
        <end position="442"/>
    </location>
</feature>
<reference evidence="3" key="1">
    <citation type="submission" date="2022-03" db="EMBL/GenBank/DDBJ databases">
        <authorList>
            <person name="Martin H S."/>
        </authorList>
    </citation>
    <scope>NUCLEOTIDE SEQUENCE</scope>
</reference>
<dbReference type="EMBL" id="OW152823">
    <property type="protein sequence ID" value="CAH2039667.1"/>
    <property type="molecule type" value="Genomic_DNA"/>
</dbReference>
<protein>
    <submittedName>
        <fullName evidence="3">Uncharacterized protein</fullName>
    </submittedName>
</protein>
<keyword evidence="4" id="KW-1185">Reference proteome</keyword>
<evidence type="ECO:0000313" key="3">
    <source>
        <dbReference type="EMBL" id="CAH2039667.1"/>
    </source>
</evidence>
<evidence type="ECO:0000256" key="1">
    <source>
        <dbReference type="SAM" id="MobiDB-lite"/>
    </source>
</evidence>
<feature type="region of interest" description="Disordered" evidence="1">
    <location>
        <begin position="188"/>
        <end position="232"/>
    </location>
</feature>
<feature type="non-terminal residue" evidence="3">
    <location>
        <position position="442"/>
    </location>
</feature>
<sequence length="442" mass="46145">MRGDVTSMLVTIILLSTACGLVRSSGVGLAAQAGPAPVVTAASSQYFERTFNRLVAAPPALEPVFPVAPPPPVIPVVRAPIVPVAPAPTFFPVAQPPAAVPVAQIPNVIRVTPNRLIPLQPPRPVFIQPTTKDNQSPTVPENSVQNAPSDPNIAIAVATANAAAPVATILLPPYPFGPPPSFGFIPSSPTFVPEDKLEKESTTQTPKTEATSTEKTNEFTTPVSSNSDNSFVQALPSNENVDFKQYLPPPGQLPLMPHSVQRPQTVAPQLPRPQKLKTSVEVVPVPLTYIAPPPLKKHHPLKLVKVTKHIHTFIPTGKIIIRPVTHRVLFLATIAMAAAKPSFAPAALVAAPAPLVAAPAPVVTASSSQYIARNYNGVVAAPLVAAPAPLVAAPSAYVAPAAKIVAPAAPIISAAAPIYARYASPYLAAPYYAPSAPLIAYK</sequence>
<feature type="compositionally biased region" description="Polar residues" evidence="1">
    <location>
        <begin position="202"/>
        <end position="232"/>
    </location>
</feature>
<feature type="signal peptide" evidence="2">
    <location>
        <begin position="1"/>
        <end position="24"/>
    </location>
</feature>
<organism evidence="3 4">
    <name type="scientific">Iphiclides podalirius</name>
    <name type="common">scarce swallowtail</name>
    <dbReference type="NCBI Taxonomy" id="110791"/>
    <lineage>
        <taxon>Eukaryota</taxon>
        <taxon>Metazoa</taxon>
        <taxon>Ecdysozoa</taxon>
        <taxon>Arthropoda</taxon>
        <taxon>Hexapoda</taxon>
        <taxon>Insecta</taxon>
        <taxon>Pterygota</taxon>
        <taxon>Neoptera</taxon>
        <taxon>Endopterygota</taxon>
        <taxon>Lepidoptera</taxon>
        <taxon>Glossata</taxon>
        <taxon>Ditrysia</taxon>
        <taxon>Papilionoidea</taxon>
        <taxon>Papilionidae</taxon>
        <taxon>Papilioninae</taxon>
        <taxon>Iphiclides</taxon>
    </lineage>
</organism>
<keyword evidence="2" id="KW-0732">Signal</keyword>
<accession>A0ABN8HY21</accession>
<gene>
    <name evidence="3" type="ORF">IPOD504_LOCUS1872</name>
</gene>
<evidence type="ECO:0000256" key="2">
    <source>
        <dbReference type="SAM" id="SignalP"/>
    </source>
</evidence>
<dbReference type="Proteomes" id="UP000837857">
    <property type="component" value="Chromosome 11"/>
</dbReference>
<name>A0ABN8HY21_9NEOP</name>